<dbReference type="EMBL" id="RHHR01000021">
    <property type="protein sequence ID" value="RNB72862.1"/>
    <property type="molecule type" value="Genomic_DNA"/>
</dbReference>
<dbReference type="GO" id="GO:0016787">
    <property type="term" value="F:hydrolase activity"/>
    <property type="evidence" value="ECO:0007669"/>
    <property type="project" value="UniProtKB-KW"/>
</dbReference>
<keyword evidence="2" id="KW-1185">Reference proteome</keyword>
<dbReference type="InterPro" id="IPR011726">
    <property type="entry name" value="KdpF"/>
</dbReference>
<protein>
    <submittedName>
        <fullName evidence="1">K(+)-transporting ATPase subunit F</fullName>
        <ecNumber evidence="1">3.6.3.12</ecNumber>
    </submittedName>
</protein>
<gene>
    <name evidence="1" type="primary">kdpF</name>
    <name evidence="1" type="ORF">EDM52_13330</name>
</gene>
<name>A0A3M8CAV8_9BACL</name>
<dbReference type="AlphaFoldDB" id="A0A3M8CAV8"/>
<dbReference type="NCBIfam" id="TIGR02115">
    <property type="entry name" value="potass_kdpF"/>
    <property type="match status" value="1"/>
</dbReference>
<evidence type="ECO:0000313" key="1">
    <source>
        <dbReference type="EMBL" id="RNB72862.1"/>
    </source>
</evidence>
<sequence>MIVLLLIVAGLSMYLCHALIYPEKY</sequence>
<accession>A0A3M8CAV8</accession>
<evidence type="ECO:0000313" key="2">
    <source>
        <dbReference type="Proteomes" id="UP000282028"/>
    </source>
</evidence>
<dbReference type="RefSeq" id="WP_122909501.1">
    <property type="nucleotide sequence ID" value="NZ_CBCSBE010000010.1"/>
</dbReference>
<keyword evidence="1" id="KW-0378">Hydrolase</keyword>
<dbReference type="GO" id="GO:0008556">
    <property type="term" value="F:P-type potassium transmembrane transporter activity"/>
    <property type="evidence" value="ECO:0007669"/>
    <property type="project" value="InterPro"/>
</dbReference>
<dbReference type="GO" id="GO:0005886">
    <property type="term" value="C:plasma membrane"/>
    <property type="evidence" value="ECO:0007669"/>
    <property type="project" value="InterPro"/>
</dbReference>
<comment type="caution">
    <text evidence="1">The sequence shown here is derived from an EMBL/GenBank/DDBJ whole genome shotgun (WGS) entry which is preliminary data.</text>
</comment>
<dbReference type="Proteomes" id="UP000282028">
    <property type="component" value="Unassembled WGS sequence"/>
</dbReference>
<dbReference type="EC" id="3.6.3.12" evidence="1"/>
<reference evidence="1 2" key="1">
    <citation type="submission" date="2018-10" db="EMBL/GenBank/DDBJ databases">
        <title>Phylogenomics of Brevibacillus.</title>
        <authorList>
            <person name="Dunlap C."/>
        </authorList>
    </citation>
    <scope>NUCLEOTIDE SEQUENCE [LARGE SCALE GENOMIC DNA]</scope>
    <source>
        <strain evidence="1 2">JCM 12215</strain>
    </source>
</reference>
<proteinExistence type="predicted"/>
<dbReference type="Pfam" id="PF09604">
    <property type="entry name" value="Potass_KdpF"/>
    <property type="match status" value="1"/>
</dbReference>
<organism evidence="1 2">
    <name type="scientific">Brevibacillus invocatus</name>
    <dbReference type="NCBI Taxonomy" id="173959"/>
    <lineage>
        <taxon>Bacteria</taxon>
        <taxon>Bacillati</taxon>
        <taxon>Bacillota</taxon>
        <taxon>Bacilli</taxon>
        <taxon>Bacillales</taxon>
        <taxon>Paenibacillaceae</taxon>
        <taxon>Brevibacillus</taxon>
    </lineage>
</organism>